<evidence type="ECO:0000256" key="1">
    <source>
        <dbReference type="SAM" id="MobiDB-lite"/>
    </source>
</evidence>
<feature type="region of interest" description="Disordered" evidence="1">
    <location>
        <begin position="123"/>
        <end position="157"/>
    </location>
</feature>
<name>A0A9P0CIS9_9CUCU</name>
<dbReference type="PANTHER" id="PTHR10773:SF19">
    <property type="match status" value="1"/>
</dbReference>
<accession>A0A9P0CIS9</accession>
<evidence type="ECO:0000313" key="2">
    <source>
        <dbReference type="EMBL" id="CAH1098831.1"/>
    </source>
</evidence>
<gene>
    <name evidence="2" type="ORF">PSYICH_LOCUS662</name>
</gene>
<sequence>MNSSSRASRILRSCLVDENNTDALETPVVSLLDSNEIIDVTRPNYVEAENSESAKSSSLADNSQQYTMETNENTETKFVLRNVKTDAVSEVSANENSESVSDKSDALLNLSYDSIDDPNFSFAKSTSSDGSSSDSEQNRSLITSAESSPPKRGKKRAIRIPERKKETIKRLRNVGKKYQFVFKSLEIFTAWEILAPYRVEKSEFANYFFKNTLEINDKPIRTVLQKKENGFLESEKGGKLTNHFTVEPIIKESVRNHINSIPRMESHYLRVNTSREYIDGDKSLADLHRDYVK</sequence>
<dbReference type="OrthoDB" id="6774481at2759"/>
<organism evidence="2 3">
    <name type="scientific">Psylliodes chrysocephalus</name>
    <dbReference type="NCBI Taxonomy" id="3402493"/>
    <lineage>
        <taxon>Eukaryota</taxon>
        <taxon>Metazoa</taxon>
        <taxon>Ecdysozoa</taxon>
        <taxon>Arthropoda</taxon>
        <taxon>Hexapoda</taxon>
        <taxon>Insecta</taxon>
        <taxon>Pterygota</taxon>
        <taxon>Neoptera</taxon>
        <taxon>Endopterygota</taxon>
        <taxon>Coleoptera</taxon>
        <taxon>Polyphaga</taxon>
        <taxon>Cucujiformia</taxon>
        <taxon>Chrysomeloidea</taxon>
        <taxon>Chrysomelidae</taxon>
        <taxon>Galerucinae</taxon>
        <taxon>Alticini</taxon>
        <taxon>Psylliodes</taxon>
    </lineage>
</organism>
<proteinExistence type="predicted"/>
<keyword evidence="3" id="KW-1185">Reference proteome</keyword>
<dbReference type="PANTHER" id="PTHR10773">
    <property type="entry name" value="DNA-DIRECTED RNA POLYMERASES I, II, AND III SUBUNIT RPABC2"/>
    <property type="match status" value="1"/>
</dbReference>
<protein>
    <submittedName>
        <fullName evidence="2">Uncharacterized protein</fullName>
    </submittedName>
</protein>
<dbReference type="Proteomes" id="UP001153636">
    <property type="component" value="Chromosome 1"/>
</dbReference>
<reference evidence="2" key="1">
    <citation type="submission" date="2022-01" db="EMBL/GenBank/DDBJ databases">
        <authorList>
            <person name="King R."/>
        </authorList>
    </citation>
    <scope>NUCLEOTIDE SEQUENCE</scope>
</reference>
<dbReference type="EMBL" id="OV651813">
    <property type="protein sequence ID" value="CAH1098831.1"/>
    <property type="molecule type" value="Genomic_DNA"/>
</dbReference>
<feature type="compositionally biased region" description="Low complexity" evidence="1">
    <location>
        <begin position="123"/>
        <end position="140"/>
    </location>
</feature>
<evidence type="ECO:0000313" key="3">
    <source>
        <dbReference type="Proteomes" id="UP001153636"/>
    </source>
</evidence>
<dbReference type="AlphaFoldDB" id="A0A9P0CIS9"/>